<keyword evidence="2" id="KW-1185">Reference proteome</keyword>
<reference evidence="1 2" key="1">
    <citation type="submission" date="2024-04" db="EMBL/GenBank/DDBJ databases">
        <title>Novel species of the genus Ideonella isolated from streams.</title>
        <authorList>
            <person name="Lu H."/>
        </authorList>
    </citation>
    <scope>NUCLEOTIDE SEQUENCE [LARGE SCALE GENOMIC DNA]</scope>
    <source>
        <strain evidence="1 2">DXS29W</strain>
    </source>
</reference>
<comment type="caution">
    <text evidence="1">The sequence shown here is derived from an EMBL/GenBank/DDBJ whole genome shotgun (WGS) entry which is preliminary data.</text>
</comment>
<accession>A0ABU9BID8</accession>
<proteinExistence type="predicted"/>
<dbReference type="EMBL" id="JBBUTG010000001">
    <property type="protein sequence ID" value="MEK8029709.1"/>
    <property type="molecule type" value="Genomic_DNA"/>
</dbReference>
<evidence type="ECO:0000313" key="2">
    <source>
        <dbReference type="Proteomes" id="UP001371218"/>
    </source>
</evidence>
<protein>
    <submittedName>
        <fullName evidence="1">Uncharacterized protein</fullName>
    </submittedName>
</protein>
<gene>
    <name evidence="1" type="ORF">AACH06_02655</name>
</gene>
<dbReference type="RefSeq" id="WP_341424042.1">
    <property type="nucleotide sequence ID" value="NZ_JBBUTG010000001.1"/>
</dbReference>
<organism evidence="1 2">
    <name type="scientific">Ideonella lacteola</name>
    <dbReference type="NCBI Taxonomy" id="2984193"/>
    <lineage>
        <taxon>Bacteria</taxon>
        <taxon>Pseudomonadati</taxon>
        <taxon>Pseudomonadota</taxon>
        <taxon>Betaproteobacteria</taxon>
        <taxon>Burkholderiales</taxon>
        <taxon>Sphaerotilaceae</taxon>
        <taxon>Ideonella</taxon>
    </lineage>
</organism>
<dbReference type="Proteomes" id="UP001371218">
    <property type="component" value="Unassembled WGS sequence"/>
</dbReference>
<name>A0ABU9BID8_9BURK</name>
<sequence>MNAEDLLGLTRTTERQSAISSAAPNVDLIALLQGQRRSGRVALYASAMHGMISMLVHSVLVETSKLAGDLQGIVDWEGNPYDSPSCSLVTGGGQPARVEMFRPWRERQPAPLIGAAQLVFARAFDARLGGRTYFELSQDLAMAHDLHWLEEKQAWCRFDESGEVVALAGVECVGNEDHGASAQLVWVDYDLLQRHMSASGTSLVQMFDAIPIPAGLSSGHSEGEEGGDLESGVIYRCGMSAAGGYARGVYFIGPDQTAQERGIAEASIDDAPKEYETFTILDWKNGNVVECSSSPDAQASYFQKDSPLPFQTSPVFFRPDVLDRYKADPDKYQLRHRSITCRHAWSLQSYDVNAAGQVHTYIRYLGYLPIAEQRYWKAFNEAPKGTISDRAIKTDFEGSWDVEPDSLDSLKATLRGLSGSNQFWFQLKQPTLIDQLHYPLTASNKIWDDMLIDMNKVINESLVKDELKKIAVAAGAKGDPTMGSIKWLREALIARGTDVDQADALVKPLGDLQFFRTRLSAHAGGAGAAQVRQNLLKEHGTPRQHIDSLAGRLNAALKDVLSILRA</sequence>
<evidence type="ECO:0000313" key="1">
    <source>
        <dbReference type="EMBL" id="MEK8029709.1"/>
    </source>
</evidence>